<dbReference type="EMBL" id="CYKH01002055">
    <property type="protein sequence ID" value="CUI15350.1"/>
    <property type="molecule type" value="Genomic_DNA"/>
</dbReference>
<accession>A0A0S4KLR2</accession>
<dbReference type="Proteomes" id="UP000051952">
    <property type="component" value="Unassembled WGS sequence"/>
</dbReference>
<sequence>MSIYLIDATEIDNIFSAQQLRAGVALFASTTAVLLVVVILLLWLRTTVAASNSEFFLYRSRPAGLHHLASSLPPTVEEAAAMVGIPQADLSANHISDYAAFATPAVSTIRDWFEDDDTRRRAVYLYEMAKRARSVEG</sequence>
<keyword evidence="1" id="KW-1133">Transmembrane helix</keyword>
<dbReference type="AlphaFoldDB" id="A0A0S4KLR2"/>
<evidence type="ECO:0000313" key="3">
    <source>
        <dbReference type="Proteomes" id="UP000051952"/>
    </source>
</evidence>
<keyword evidence="1" id="KW-0472">Membrane</keyword>
<dbReference type="VEuPathDB" id="TriTrypDB:BSAL_38095"/>
<protein>
    <submittedName>
        <fullName evidence="2">Membrane-associated protein, putative</fullName>
    </submittedName>
</protein>
<evidence type="ECO:0000313" key="2">
    <source>
        <dbReference type="EMBL" id="CUI15350.1"/>
    </source>
</evidence>
<name>A0A0S4KLR2_BODSA</name>
<evidence type="ECO:0000256" key="1">
    <source>
        <dbReference type="SAM" id="Phobius"/>
    </source>
</evidence>
<keyword evidence="3" id="KW-1185">Reference proteome</keyword>
<gene>
    <name evidence="2" type="ORF">BSAL_38095</name>
</gene>
<reference evidence="3" key="1">
    <citation type="submission" date="2015-09" db="EMBL/GenBank/DDBJ databases">
        <authorList>
            <consortium name="Pathogen Informatics"/>
        </authorList>
    </citation>
    <scope>NUCLEOTIDE SEQUENCE [LARGE SCALE GENOMIC DNA]</scope>
    <source>
        <strain evidence="3">Lake Konstanz</strain>
    </source>
</reference>
<keyword evidence="1" id="KW-0812">Transmembrane</keyword>
<organism evidence="2 3">
    <name type="scientific">Bodo saltans</name>
    <name type="common">Flagellated protozoan</name>
    <dbReference type="NCBI Taxonomy" id="75058"/>
    <lineage>
        <taxon>Eukaryota</taxon>
        <taxon>Discoba</taxon>
        <taxon>Euglenozoa</taxon>
        <taxon>Kinetoplastea</taxon>
        <taxon>Metakinetoplastina</taxon>
        <taxon>Eubodonida</taxon>
        <taxon>Bodonidae</taxon>
        <taxon>Bodo</taxon>
    </lineage>
</organism>
<feature type="transmembrane region" description="Helical" evidence="1">
    <location>
        <begin position="20"/>
        <end position="44"/>
    </location>
</feature>
<proteinExistence type="predicted"/>